<organism evidence="1 2">
    <name type="scientific">Paenibacillus pectinilyticus</name>
    <dbReference type="NCBI Taxonomy" id="512399"/>
    <lineage>
        <taxon>Bacteria</taxon>
        <taxon>Bacillati</taxon>
        <taxon>Bacillota</taxon>
        <taxon>Bacilli</taxon>
        <taxon>Bacillales</taxon>
        <taxon>Paenibacillaceae</taxon>
        <taxon>Paenibacillus</taxon>
    </lineage>
</organism>
<dbReference type="EMBL" id="LYPC01000027">
    <property type="protein sequence ID" value="OCT12641.1"/>
    <property type="molecule type" value="Genomic_DNA"/>
</dbReference>
<dbReference type="STRING" id="512399.A8709_33055"/>
<gene>
    <name evidence="1" type="ORF">A8709_33055</name>
</gene>
<name>A0A1C0ZX07_9BACL</name>
<comment type="caution">
    <text evidence="1">The sequence shown here is derived from an EMBL/GenBank/DDBJ whole genome shotgun (WGS) entry which is preliminary data.</text>
</comment>
<dbReference type="Proteomes" id="UP000093309">
    <property type="component" value="Unassembled WGS sequence"/>
</dbReference>
<dbReference type="AlphaFoldDB" id="A0A1C0ZX07"/>
<evidence type="ECO:0000313" key="2">
    <source>
        <dbReference type="Proteomes" id="UP000093309"/>
    </source>
</evidence>
<accession>A0A1C0ZX07</accession>
<keyword evidence="2" id="KW-1185">Reference proteome</keyword>
<proteinExistence type="predicted"/>
<dbReference type="RefSeq" id="WP_065857131.1">
    <property type="nucleotide sequence ID" value="NZ_LYPC01000027.1"/>
</dbReference>
<protein>
    <submittedName>
        <fullName evidence="1">Uncharacterized protein</fullName>
    </submittedName>
</protein>
<dbReference type="OrthoDB" id="2566281at2"/>
<sequence>MAYDQSVRTLMNNNKYDNDKIGYNADSGYVTYGGQNFMKPQLNVNGTTYTDQATFDQAHNQYKQNSANAAAAYNTTPQPAAQPANQGYTNPYTQQITDILAHLNAATQAPPVDVYSSPQYAAAQAQAQRGVAEGQRQSRENLNRRGILDSSLTSSQANQIAANSNEYLTTQLVPQIQAQLQAQRQQELQAQQNMFQNYFNLSNQADSQHNADRNFDAGRQDAATAATGYWAPDANTLSSVRKQMEANSAAYASASPDRQKQLHEDNLRLATSIGGSDTTGNGDYAFGPMRTVQGQQLDTSKEQFDKQFNAQEAQRQWDNTFKQGQFDYQKASDLWEQNFKDKSFDQSVKQFAQNLGADYAKLNQSQQQFVAEMAYKNKALEMQNDPNNLDNQYKKAQIESLTNKNDKSADHGIDEYDLAMIDSLASQKGLDVGKADASAIKQFVAGLKAQNAWSTDEAKQVESYLGQKAAAAQAANKTANDQRAERVKKADDIAKRLGSGRIGG</sequence>
<reference evidence="2" key="1">
    <citation type="submission" date="2016-05" db="EMBL/GenBank/DDBJ databases">
        <title>Paenibacillus oryzae. sp. nov., isolated from the rice root.</title>
        <authorList>
            <person name="Zhang J."/>
            <person name="Zhang X."/>
        </authorList>
    </citation>
    <scope>NUCLEOTIDE SEQUENCE [LARGE SCALE GENOMIC DNA]</scope>
    <source>
        <strain evidence="2">KCTC13222</strain>
    </source>
</reference>
<evidence type="ECO:0000313" key="1">
    <source>
        <dbReference type="EMBL" id="OCT12641.1"/>
    </source>
</evidence>